<dbReference type="Gene3D" id="3.40.50.300">
    <property type="entry name" value="P-loop containing nucleotide triphosphate hydrolases"/>
    <property type="match status" value="1"/>
</dbReference>
<feature type="domain" description="ABC transporter" evidence="5">
    <location>
        <begin position="30"/>
        <end position="256"/>
    </location>
</feature>
<dbReference type="KEGG" id="sacr:SacRon12I_01910"/>
<dbReference type="Pfam" id="PF00005">
    <property type="entry name" value="ABC_tran"/>
    <property type="match status" value="1"/>
</dbReference>
<dbReference type="PROSITE" id="PS50893">
    <property type="entry name" value="ABC_TRANSPORTER_2"/>
    <property type="match status" value="1"/>
</dbReference>
<evidence type="ECO:0000256" key="3">
    <source>
        <dbReference type="ARBA" id="ARBA00022741"/>
    </source>
</evidence>
<dbReference type="InterPro" id="IPR050763">
    <property type="entry name" value="ABC_transporter_ATP-binding"/>
</dbReference>
<dbReference type="EMBL" id="CP002818">
    <property type="protein sequence ID" value="AGE72638.1"/>
    <property type="molecule type" value="Genomic_DNA"/>
</dbReference>
<comment type="similarity">
    <text evidence="1">Belongs to the ABC transporter superfamily.</text>
</comment>
<dbReference type="Proteomes" id="UP000011280">
    <property type="component" value="Chromosome"/>
</dbReference>
<dbReference type="SUPFAM" id="SSF52540">
    <property type="entry name" value="P-loop containing nucleoside triphosphate hydrolases"/>
    <property type="match status" value="1"/>
</dbReference>
<sequence length="275" mass="31381">MGNLWRKALGFNFPKRIIGSLTHANYMSIITIEDLWKVYKGGIEALRGISFNVNEGEIFTILGPNGAGKTTTVKILSCVLKPTKGKVIVLGYEVPKECKKIREMVSSVPQEFQGFADLSVRENIEYFASLYKAKNKVEEVLELLDLKEHEKKRFRNLSGGLKRRVAIACGIVGNPKIVFLDEPTVGLDPESRRKMWDIIRALKEKKITIFLATHYLDEAEKLADRVVVIYKGKMIKETSPRELVNEFNSSSLEDAYLELMRELRGENFEKRNSDY</sequence>
<evidence type="ECO:0000256" key="1">
    <source>
        <dbReference type="ARBA" id="ARBA00005417"/>
    </source>
</evidence>
<dbReference type="GO" id="GO:0005524">
    <property type="term" value="F:ATP binding"/>
    <property type="evidence" value="ECO:0007669"/>
    <property type="project" value="UniProtKB-KW"/>
</dbReference>
<dbReference type="SMART" id="SM00382">
    <property type="entry name" value="AAA"/>
    <property type="match status" value="1"/>
</dbReference>
<evidence type="ECO:0000256" key="2">
    <source>
        <dbReference type="ARBA" id="ARBA00022448"/>
    </source>
</evidence>
<accession>M1I9Z7</accession>
<keyword evidence="2" id="KW-0813">Transport</keyword>
<evidence type="ECO:0000259" key="5">
    <source>
        <dbReference type="PROSITE" id="PS50893"/>
    </source>
</evidence>
<evidence type="ECO:0000256" key="4">
    <source>
        <dbReference type="ARBA" id="ARBA00022840"/>
    </source>
</evidence>
<dbReference type="HOGENOM" id="CLU_000604_1_2_2"/>
<proteinExistence type="inferred from homology"/>
<reference evidence="6 7" key="1">
    <citation type="journal article" date="2012" name="ISME J.">
        <title>Genomic evidence of rapid, global-scale gene flow in a Sulfolobus species.</title>
        <authorList>
            <person name="Mao D."/>
            <person name="Grogan D."/>
        </authorList>
    </citation>
    <scope>NUCLEOTIDE SEQUENCE [LARGE SCALE GENOMIC DNA]</scope>
    <source>
        <strain evidence="6 7">Ron12/I</strain>
    </source>
</reference>
<dbReference type="AlphaFoldDB" id="M1I9Z7"/>
<dbReference type="PANTHER" id="PTHR42711:SF5">
    <property type="entry name" value="ABC TRANSPORTER ATP-BINDING PROTEIN NATA"/>
    <property type="match status" value="1"/>
</dbReference>
<dbReference type="InterPro" id="IPR003439">
    <property type="entry name" value="ABC_transporter-like_ATP-bd"/>
</dbReference>
<keyword evidence="3" id="KW-0547">Nucleotide-binding</keyword>
<dbReference type="InterPro" id="IPR027417">
    <property type="entry name" value="P-loop_NTPase"/>
</dbReference>
<keyword evidence="4" id="KW-0067">ATP-binding</keyword>
<name>M1I9Z7_9CREN</name>
<dbReference type="InterPro" id="IPR003593">
    <property type="entry name" value="AAA+_ATPase"/>
</dbReference>
<evidence type="ECO:0000313" key="7">
    <source>
        <dbReference type="Proteomes" id="UP000011280"/>
    </source>
</evidence>
<dbReference type="GO" id="GO:0016887">
    <property type="term" value="F:ATP hydrolysis activity"/>
    <property type="evidence" value="ECO:0007669"/>
    <property type="project" value="InterPro"/>
</dbReference>
<dbReference type="PATRIC" id="fig|1028567.7.peg.384"/>
<dbReference type="PANTHER" id="PTHR42711">
    <property type="entry name" value="ABC TRANSPORTER ATP-BINDING PROTEIN"/>
    <property type="match status" value="1"/>
</dbReference>
<protein>
    <submittedName>
        <fullName evidence="6">ABC transporter</fullName>
    </submittedName>
</protein>
<gene>
    <name evidence="6" type="ORF">SacRon12I_01910</name>
</gene>
<organism evidence="7">
    <name type="scientific">Sulfolobus acidocaldarius Ron12/I</name>
    <dbReference type="NCBI Taxonomy" id="1028567"/>
    <lineage>
        <taxon>Archaea</taxon>
        <taxon>Thermoproteota</taxon>
        <taxon>Thermoprotei</taxon>
        <taxon>Sulfolobales</taxon>
        <taxon>Sulfolobaceae</taxon>
        <taxon>Sulfolobus</taxon>
    </lineage>
</organism>
<evidence type="ECO:0000313" key="6">
    <source>
        <dbReference type="EMBL" id="AGE72638.1"/>
    </source>
</evidence>